<dbReference type="AlphaFoldDB" id="A0A832XGB4"/>
<evidence type="ECO:0000313" key="1">
    <source>
        <dbReference type="EMBL" id="HIJ99993.1"/>
    </source>
</evidence>
<protein>
    <submittedName>
        <fullName evidence="1">DUF4258 domain-containing protein</fullName>
    </submittedName>
</protein>
<evidence type="ECO:0000313" key="2">
    <source>
        <dbReference type="Proteomes" id="UP000646946"/>
    </source>
</evidence>
<sequence length="73" mass="8819">MKKDIIFSPHAKMRILQRGINEETIIEIIRNPEYTLKSFLERKIAVRKIGDKSWHVIYIEEEKIIKVVTIYYE</sequence>
<keyword evidence="2" id="KW-1185">Reference proteome</keyword>
<name>A0A832XGB4_9ARCH</name>
<dbReference type="InterPro" id="IPR025354">
    <property type="entry name" value="DUF4258"/>
</dbReference>
<reference evidence="1 2" key="1">
    <citation type="journal article" name="Nat. Commun.">
        <title>Undinarchaeota illuminate DPANN phylogeny and the impact of gene transfer on archaeal evolution.</title>
        <authorList>
            <person name="Dombrowski N."/>
            <person name="Williams T.A."/>
            <person name="Sun J."/>
            <person name="Woodcroft B.J."/>
            <person name="Lee J.H."/>
            <person name="Minh B.Q."/>
            <person name="Rinke C."/>
            <person name="Spang A."/>
        </authorList>
    </citation>
    <scope>NUCLEOTIDE SEQUENCE [LARGE SCALE GENOMIC DNA]</scope>
    <source>
        <strain evidence="1">MAG_bin1129</strain>
    </source>
</reference>
<accession>A0A832XGB4</accession>
<gene>
    <name evidence="1" type="ORF">H1016_00455</name>
</gene>
<organism evidence="1 2">
    <name type="scientific">Candidatus Naiadarchaeum limnaeum</name>
    <dbReference type="NCBI Taxonomy" id="2756139"/>
    <lineage>
        <taxon>Archaea</taxon>
        <taxon>Candidatus Undinarchaeota</taxon>
        <taxon>Candidatus Undinarchaeia</taxon>
        <taxon>Candidatus Naiadarchaeales</taxon>
        <taxon>Candidatus Naiadarchaeaceae</taxon>
        <taxon>Candidatus Naiadarchaeum</taxon>
    </lineage>
</organism>
<dbReference type="EMBL" id="DVAB01000005">
    <property type="protein sequence ID" value="HIJ99993.1"/>
    <property type="molecule type" value="Genomic_DNA"/>
</dbReference>
<proteinExistence type="predicted"/>
<comment type="caution">
    <text evidence="1">The sequence shown here is derived from an EMBL/GenBank/DDBJ whole genome shotgun (WGS) entry which is preliminary data.</text>
</comment>
<dbReference type="Proteomes" id="UP000646946">
    <property type="component" value="Unassembled WGS sequence"/>
</dbReference>
<dbReference type="Pfam" id="PF14076">
    <property type="entry name" value="DUF4258"/>
    <property type="match status" value="1"/>
</dbReference>